<feature type="chain" id="PRO_5041449558" description="F5/8 type C domain-containing protein" evidence="3">
    <location>
        <begin position="28"/>
        <end position="757"/>
    </location>
</feature>
<dbReference type="CDD" id="cd02851">
    <property type="entry name" value="E_set_GO_C"/>
    <property type="match status" value="1"/>
</dbReference>
<feature type="signal peptide" evidence="3">
    <location>
        <begin position="1"/>
        <end position="27"/>
    </location>
</feature>
<dbReference type="PANTHER" id="PTHR32208">
    <property type="entry name" value="SECRETED PROTEIN-RELATED"/>
    <property type="match status" value="1"/>
</dbReference>
<organism evidence="5 6">
    <name type="scientific">Cercophora newfieldiana</name>
    <dbReference type="NCBI Taxonomy" id="92897"/>
    <lineage>
        <taxon>Eukaryota</taxon>
        <taxon>Fungi</taxon>
        <taxon>Dikarya</taxon>
        <taxon>Ascomycota</taxon>
        <taxon>Pezizomycotina</taxon>
        <taxon>Sordariomycetes</taxon>
        <taxon>Sordariomycetidae</taxon>
        <taxon>Sordariales</taxon>
        <taxon>Lasiosphaeriaceae</taxon>
        <taxon>Cercophora</taxon>
    </lineage>
</organism>
<evidence type="ECO:0000256" key="3">
    <source>
        <dbReference type="SAM" id="SignalP"/>
    </source>
</evidence>
<dbReference type="InterPro" id="IPR013783">
    <property type="entry name" value="Ig-like_fold"/>
</dbReference>
<proteinExistence type="predicted"/>
<accession>A0AA39XXN3</accession>
<dbReference type="InterPro" id="IPR037293">
    <property type="entry name" value="Gal_Oxidase_central_sf"/>
</dbReference>
<dbReference type="PROSITE" id="PS50022">
    <property type="entry name" value="FA58C_3"/>
    <property type="match status" value="1"/>
</dbReference>
<dbReference type="InterPro" id="IPR011043">
    <property type="entry name" value="Gal_Oxase/kelch_b-propeller"/>
</dbReference>
<gene>
    <name evidence="5" type="ORF">B0T16DRAFT_449409</name>
</gene>
<evidence type="ECO:0000256" key="2">
    <source>
        <dbReference type="SAM" id="MobiDB-lite"/>
    </source>
</evidence>
<dbReference type="InterPro" id="IPR006652">
    <property type="entry name" value="Kelch_1"/>
</dbReference>
<evidence type="ECO:0000313" key="6">
    <source>
        <dbReference type="Proteomes" id="UP001174936"/>
    </source>
</evidence>
<evidence type="ECO:0000256" key="1">
    <source>
        <dbReference type="ARBA" id="ARBA00022729"/>
    </source>
</evidence>
<dbReference type="InterPro" id="IPR000421">
    <property type="entry name" value="FA58C"/>
</dbReference>
<dbReference type="Proteomes" id="UP001174936">
    <property type="component" value="Unassembled WGS sequence"/>
</dbReference>
<dbReference type="InterPro" id="IPR014756">
    <property type="entry name" value="Ig_E-set"/>
</dbReference>
<feature type="domain" description="F5/8 type C" evidence="4">
    <location>
        <begin position="52"/>
        <end position="202"/>
    </location>
</feature>
<name>A0AA39XXN3_9PEZI</name>
<dbReference type="Pfam" id="PF09118">
    <property type="entry name" value="GO-like_E_set"/>
    <property type="match status" value="1"/>
</dbReference>
<dbReference type="PANTHER" id="PTHR32208:SF68">
    <property type="entry name" value="GALACTOSE OXIDASE"/>
    <property type="match status" value="1"/>
</dbReference>
<sequence>MALKWFHLRPLSHLFWILFAVFPATSAQVHHINDQIVLGPAGNRSIRILSAAPPLAATVLKNPTENDKKWQVVQCSSSEKDNGCDKALDGNKATWWQSTNSRGPHFITIDLRGVKRVTAIRVVPTINGVATGGSIAGHRVLLSTSKDAWTAPPVAYGRWFDDQAAKWAIFEPQDVQFVRLEATSATRGKNFVMVDEIEIWVTKSLPVVPSDGSLGRWGPTINFPLVPVGAFIDPIKFKATDKFAGSVVAFSSDSHDGAGGAKDDDFTATWVSTWDRADETVSQRHVKNTKHQMFCPGMAFDVKGGMIITGGNTDEAKTTRYDPQTKKWLALSRMDYTRGYQGSVTVDDGGIFVIGGSWFEKGGKNRPGEIYDPSSDKWRTLDNLDSERIKTKTDGYPSYRADNHVWLFGWKENSIFHAGPSSDMHWITDLSNQGKYTDAGTRGDDGAMCGAAVMYDAAEGKILTTGGAAQYEYYMRNDTNAVFTPPTYTTSKPSSTTTTTSSSTATLPDLPGRTPYGKLATGRTFHVQLNAIGEKATITETDPLNHARTFHNVVVLPNGDVFVAGGMVKGEPFHDETAVLTPEMWSPVSKTWKPMAPNSIPRTYHSFSLLLQDGTVLVGGGGLSGTDPCNHYDAQIYTPPYLSPGRGPRPVIQGLSLTGVKLDGELLITTDVAVVDASLIRYGAATHTVNNDQRRIRLALTSVGTGGKFVYKVVIPAKAGVAIPGYWMLFVMNGKGVPSVAETVQILCEKCKVGKSV</sequence>
<dbReference type="Gene3D" id="2.60.120.260">
    <property type="entry name" value="Galactose-binding domain-like"/>
    <property type="match status" value="1"/>
</dbReference>
<dbReference type="Pfam" id="PF01344">
    <property type="entry name" value="Kelch_1"/>
    <property type="match status" value="1"/>
</dbReference>
<keyword evidence="1 3" id="KW-0732">Signal</keyword>
<evidence type="ECO:0000313" key="5">
    <source>
        <dbReference type="EMBL" id="KAK0642166.1"/>
    </source>
</evidence>
<dbReference type="InterPro" id="IPR009880">
    <property type="entry name" value="Glyoxal_oxidase_N"/>
</dbReference>
<dbReference type="EMBL" id="JAULSV010000006">
    <property type="protein sequence ID" value="KAK0642166.1"/>
    <property type="molecule type" value="Genomic_DNA"/>
</dbReference>
<dbReference type="SMART" id="SM00612">
    <property type="entry name" value="Kelch"/>
    <property type="match status" value="3"/>
</dbReference>
<dbReference type="SUPFAM" id="SSF49785">
    <property type="entry name" value="Galactose-binding domain-like"/>
    <property type="match status" value="1"/>
</dbReference>
<dbReference type="InterPro" id="IPR015202">
    <property type="entry name" value="GO-like_E_set"/>
</dbReference>
<dbReference type="AlphaFoldDB" id="A0AA39XXN3"/>
<dbReference type="SUPFAM" id="SSF50965">
    <property type="entry name" value="Galactose oxidase, central domain"/>
    <property type="match status" value="1"/>
</dbReference>
<comment type="caution">
    <text evidence="5">The sequence shown here is derived from an EMBL/GenBank/DDBJ whole genome shotgun (WGS) entry which is preliminary data.</text>
</comment>
<dbReference type="Gene3D" id="2.60.40.10">
    <property type="entry name" value="Immunoglobulins"/>
    <property type="match status" value="1"/>
</dbReference>
<dbReference type="Pfam" id="PF00754">
    <property type="entry name" value="F5_F8_type_C"/>
    <property type="match status" value="1"/>
</dbReference>
<evidence type="ECO:0000259" key="4">
    <source>
        <dbReference type="PROSITE" id="PS50022"/>
    </source>
</evidence>
<reference evidence="5" key="1">
    <citation type="submission" date="2023-06" db="EMBL/GenBank/DDBJ databases">
        <title>Genome-scale phylogeny and comparative genomics of the fungal order Sordariales.</title>
        <authorList>
            <consortium name="Lawrence Berkeley National Laboratory"/>
            <person name="Hensen N."/>
            <person name="Bonometti L."/>
            <person name="Westerberg I."/>
            <person name="Brannstrom I.O."/>
            <person name="Guillou S."/>
            <person name="Cros-Aarteil S."/>
            <person name="Calhoun S."/>
            <person name="Haridas S."/>
            <person name="Kuo A."/>
            <person name="Mondo S."/>
            <person name="Pangilinan J."/>
            <person name="Riley R."/>
            <person name="Labutti K."/>
            <person name="Andreopoulos B."/>
            <person name="Lipzen A."/>
            <person name="Chen C."/>
            <person name="Yanf M."/>
            <person name="Daum C."/>
            <person name="Ng V."/>
            <person name="Clum A."/>
            <person name="Steindorff A."/>
            <person name="Ohm R."/>
            <person name="Martin F."/>
            <person name="Silar P."/>
            <person name="Natvig D."/>
            <person name="Lalanne C."/>
            <person name="Gautier V."/>
            <person name="Ament-Velasquez S.L."/>
            <person name="Kruys A."/>
            <person name="Hutchinson M.I."/>
            <person name="Powell A.J."/>
            <person name="Barry K."/>
            <person name="Miller A.N."/>
            <person name="Grigoriev I.V."/>
            <person name="Debuchy R."/>
            <person name="Gladieux P."/>
            <person name="Thoren M.H."/>
            <person name="Johannesson H."/>
        </authorList>
    </citation>
    <scope>NUCLEOTIDE SEQUENCE</scope>
    <source>
        <strain evidence="5">SMH2532-1</strain>
    </source>
</reference>
<keyword evidence="6" id="KW-1185">Reference proteome</keyword>
<feature type="region of interest" description="Disordered" evidence="2">
    <location>
        <begin position="485"/>
        <end position="512"/>
    </location>
</feature>
<protein>
    <recommendedName>
        <fullName evidence="4">F5/8 type C domain-containing protein</fullName>
    </recommendedName>
</protein>
<feature type="compositionally biased region" description="Low complexity" evidence="2">
    <location>
        <begin position="485"/>
        <end position="506"/>
    </location>
</feature>
<dbReference type="Gene3D" id="2.130.10.80">
    <property type="entry name" value="Galactose oxidase/kelch, beta-propeller"/>
    <property type="match status" value="1"/>
</dbReference>
<dbReference type="SUPFAM" id="SSF81296">
    <property type="entry name" value="E set domains"/>
    <property type="match status" value="1"/>
</dbReference>
<dbReference type="Pfam" id="PF07250">
    <property type="entry name" value="Glyoxal_oxid_N"/>
    <property type="match status" value="1"/>
</dbReference>
<dbReference type="InterPro" id="IPR008979">
    <property type="entry name" value="Galactose-bd-like_sf"/>
</dbReference>